<dbReference type="GO" id="GO:0017004">
    <property type="term" value="P:cytochrome complex assembly"/>
    <property type="evidence" value="ECO:0007669"/>
    <property type="project" value="UniProtKB-KW"/>
</dbReference>
<evidence type="ECO:0000256" key="3">
    <source>
        <dbReference type="ARBA" id="ARBA00010544"/>
    </source>
</evidence>
<keyword evidence="11 12" id="KW-0472">Membrane</keyword>
<evidence type="ECO:0000256" key="1">
    <source>
        <dbReference type="ARBA" id="ARBA00002442"/>
    </source>
</evidence>
<evidence type="ECO:0000256" key="5">
    <source>
        <dbReference type="ARBA" id="ARBA00022448"/>
    </source>
</evidence>
<feature type="transmembrane region" description="Helical" evidence="13">
    <location>
        <begin position="60"/>
        <end position="78"/>
    </location>
</feature>
<feature type="transmembrane region" description="Helical" evidence="13">
    <location>
        <begin position="98"/>
        <end position="125"/>
    </location>
</feature>
<dbReference type="PRINTS" id="PR01414">
    <property type="entry name" value="CCMBBIOGNSIS"/>
</dbReference>
<keyword evidence="6 12" id="KW-1003">Cell membrane</keyword>
<evidence type="ECO:0000313" key="15">
    <source>
        <dbReference type="Proteomes" id="UP000242502"/>
    </source>
</evidence>
<dbReference type="STRING" id="62101.AB835_02380"/>
<evidence type="ECO:0000256" key="2">
    <source>
        <dbReference type="ARBA" id="ARBA00004429"/>
    </source>
</evidence>
<organism evidence="14 15">
    <name type="scientific">Candidatus Endobugula sertula</name>
    <name type="common">Bugula neritina bacterial symbiont</name>
    <dbReference type="NCBI Taxonomy" id="62101"/>
    <lineage>
        <taxon>Bacteria</taxon>
        <taxon>Pseudomonadati</taxon>
        <taxon>Pseudomonadota</taxon>
        <taxon>Gammaproteobacteria</taxon>
        <taxon>Cellvibrionales</taxon>
        <taxon>Cellvibrionaceae</taxon>
        <taxon>Candidatus Endobugula</taxon>
    </lineage>
</organism>
<feature type="transmembrane region" description="Helical" evidence="13">
    <location>
        <begin position="197"/>
        <end position="223"/>
    </location>
</feature>
<feature type="transmembrane region" description="Helical" evidence="13">
    <location>
        <begin position="137"/>
        <end position="160"/>
    </location>
</feature>
<keyword evidence="7 12" id="KW-0997">Cell inner membrane</keyword>
<comment type="function">
    <text evidence="1 12">Required for the export of heme to the periplasm for the biogenesis of c-type cytochromes.</text>
</comment>
<sequence>MITEVSLFRTFLVVLQCDLVIGFRQRGDMLNPVVFFLMVVTMMPLGITPQANTLAGLAPGLLWVVALLACLLSLNSLFRADFEDGSLEQLILRPQSLYFVVIAKVIAHWLTIGLPLTLVAPLLGILLSLPAEGVVPLWLSLLLGTMTLSLIGGIGAALTVSLSKGGLLLSLIIMPLYVPVLIFGASSVRFAVEGLPYLGTLAVLGTFCALALILAPLATVGALKMSVQE</sequence>
<name>A0A1D2QT19_9GAMM</name>
<keyword evidence="10 13" id="KW-1133">Transmembrane helix</keyword>
<reference evidence="14 15" key="1">
    <citation type="journal article" date="2016" name="Appl. Environ. Microbiol.">
        <title>Lack of Overt Genome Reduction in the Bryostatin-Producing Bryozoan Symbiont "Candidatus Endobugula sertula".</title>
        <authorList>
            <person name="Miller I.J."/>
            <person name="Vanee N."/>
            <person name="Fong S.S."/>
            <person name="Lim-Fong G.E."/>
            <person name="Kwan J.C."/>
        </authorList>
    </citation>
    <scope>NUCLEOTIDE SEQUENCE [LARGE SCALE GENOMIC DNA]</scope>
    <source>
        <strain evidence="14">AB1-4</strain>
    </source>
</reference>
<dbReference type="EMBL" id="MDLC01000005">
    <property type="protein sequence ID" value="ODS24731.1"/>
    <property type="molecule type" value="Genomic_DNA"/>
</dbReference>
<evidence type="ECO:0000256" key="6">
    <source>
        <dbReference type="ARBA" id="ARBA00022475"/>
    </source>
</evidence>
<evidence type="ECO:0000256" key="13">
    <source>
        <dbReference type="SAM" id="Phobius"/>
    </source>
</evidence>
<keyword evidence="8 13" id="KW-0812">Transmembrane</keyword>
<keyword evidence="9 12" id="KW-0201">Cytochrome c-type biogenesis</keyword>
<dbReference type="PANTHER" id="PTHR30070">
    <property type="entry name" value="HEME EXPORTER PROTEIN B"/>
    <property type="match status" value="1"/>
</dbReference>
<evidence type="ECO:0000256" key="7">
    <source>
        <dbReference type="ARBA" id="ARBA00022519"/>
    </source>
</evidence>
<feature type="transmembrane region" description="Helical" evidence="13">
    <location>
        <begin position="30"/>
        <end position="48"/>
    </location>
</feature>
<comment type="similarity">
    <text evidence="3 12">Belongs to the CcmB/CycW/HelB family.</text>
</comment>
<protein>
    <recommendedName>
        <fullName evidence="4 12">Heme exporter protein B</fullName>
    </recommendedName>
</protein>
<evidence type="ECO:0000256" key="9">
    <source>
        <dbReference type="ARBA" id="ARBA00022748"/>
    </source>
</evidence>
<accession>A0A1D2QT19</accession>
<feature type="transmembrane region" description="Helical" evidence="13">
    <location>
        <begin position="167"/>
        <end position="185"/>
    </location>
</feature>
<dbReference type="PIRSF" id="PIRSF002764">
    <property type="entry name" value="CcmB"/>
    <property type="match status" value="1"/>
</dbReference>
<evidence type="ECO:0000256" key="11">
    <source>
        <dbReference type="ARBA" id="ARBA00023136"/>
    </source>
</evidence>
<evidence type="ECO:0000256" key="10">
    <source>
        <dbReference type="ARBA" id="ARBA00022989"/>
    </source>
</evidence>
<evidence type="ECO:0000256" key="8">
    <source>
        <dbReference type="ARBA" id="ARBA00022692"/>
    </source>
</evidence>
<dbReference type="InterPro" id="IPR003544">
    <property type="entry name" value="Cyt_c_biogenesis_CcmB"/>
</dbReference>
<proteinExistence type="inferred from homology"/>
<dbReference type="InterPro" id="IPR026031">
    <property type="entry name" value="Cyt_c_CcmB_bac"/>
</dbReference>
<dbReference type="GO" id="GO:0015232">
    <property type="term" value="F:heme transmembrane transporter activity"/>
    <property type="evidence" value="ECO:0007669"/>
    <property type="project" value="InterPro"/>
</dbReference>
<dbReference type="PANTHER" id="PTHR30070:SF1">
    <property type="entry name" value="CYTOCHROME C BIOGENESIS B-RELATED"/>
    <property type="match status" value="1"/>
</dbReference>
<evidence type="ECO:0000313" key="14">
    <source>
        <dbReference type="EMBL" id="ODS24731.1"/>
    </source>
</evidence>
<gene>
    <name evidence="14" type="ORF">AB835_02380</name>
</gene>
<evidence type="ECO:0000256" key="4">
    <source>
        <dbReference type="ARBA" id="ARBA00016452"/>
    </source>
</evidence>
<dbReference type="GO" id="GO:0005886">
    <property type="term" value="C:plasma membrane"/>
    <property type="evidence" value="ECO:0007669"/>
    <property type="project" value="UniProtKB-SubCell"/>
</dbReference>
<keyword evidence="5 12" id="KW-0813">Transport</keyword>
<dbReference type="Proteomes" id="UP000242502">
    <property type="component" value="Unassembled WGS sequence"/>
</dbReference>
<dbReference type="Pfam" id="PF03379">
    <property type="entry name" value="CcmB"/>
    <property type="match status" value="1"/>
</dbReference>
<comment type="subcellular location">
    <subcellularLocation>
        <location evidence="2">Cell inner membrane</location>
        <topology evidence="2">Multi-pass membrane protein</topology>
    </subcellularLocation>
</comment>
<comment type="caution">
    <text evidence="14">The sequence shown here is derived from an EMBL/GenBank/DDBJ whole genome shotgun (WGS) entry which is preliminary data.</text>
</comment>
<dbReference type="NCBIfam" id="TIGR01190">
    <property type="entry name" value="ccmB"/>
    <property type="match status" value="1"/>
</dbReference>
<dbReference type="AlphaFoldDB" id="A0A1D2QT19"/>
<dbReference type="GO" id="GO:1903607">
    <property type="term" value="P:cytochrome c biosynthetic process"/>
    <property type="evidence" value="ECO:0007669"/>
    <property type="project" value="TreeGrafter"/>
</dbReference>
<evidence type="ECO:0000256" key="12">
    <source>
        <dbReference type="PIRNR" id="PIRNR002764"/>
    </source>
</evidence>